<evidence type="ECO:0000313" key="2">
    <source>
        <dbReference type="Proteomes" id="UP001385951"/>
    </source>
</evidence>
<dbReference type="AlphaFoldDB" id="A0AAW0FNS1"/>
<proteinExistence type="predicted"/>
<protein>
    <submittedName>
        <fullName evidence="1">Uncharacterized protein</fullName>
    </submittedName>
</protein>
<sequence>MSSIWYSFPWMFVALVYTPGFNSSIGQSEVSRYLAAYLTSKYVAPMSLLPMLQDFAVSRSREDFVLSGIVYPHSISDRETNIPTPHFNTLGRLCTTESLDRRSFYRR</sequence>
<keyword evidence="2" id="KW-1185">Reference proteome</keyword>
<reference evidence="1 2" key="1">
    <citation type="submission" date="2022-09" db="EMBL/GenBank/DDBJ databases">
        <authorList>
            <person name="Palmer J.M."/>
        </authorList>
    </citation>
    <scope>NUCLEOTIDE SEQUENCE [LARGE SCALE GENOMIC DNA]</scope>
    <source>
        <strain evidence="1 2">DSM 7382</strain>
    </source>
</reference>
<evidence type="ECO:0000313" key="1">
    <source>
        <dbReference type="EMBL" id="KAK7682481.1"/>
    </source>
</evidence>
<comment type="caution">
    <text evidence="1">The sequence shown here is derived from an EMBL/GenBank/DDBJ whole genome shotgun (WGS) entry which is preliminary data.</text>
</comment>
<dbReference type="Proteomes" id="UP001385951">
    <property type="component" value="Unassembled WGS sequence"/>
</dbReference>
<organism evidence="1 2">
    <name type="scientific">Cerrena zonata</name>
    <dbReference type="NCBI Taxonomy" id="2478898"/>
    <lineage>
        <taxon>Eukaryota</taxon>
        <taxon>Fungi</taxon>
        <taxon>Dikarya</taxon>
        <taxon>Basidiomycota</taxon>
        <taxon>Agaricomycotina</taxon>
        <taxon>Agaricomycetes</taxon>
        <taxon>Polyporales</taxon>
        <taxon>Cerrenaceae</taxon>
        <taxon>Cerrena</taxon>
    </lineage>
</organism>
<accession>A0AAW0FNS1</accession>
<name>A0AAW0FNS1_9APHY</name>
<gene>
    <name evidence="1" type="ORF">QCA50_014281</name>
</gene>
<dbReference type="EMBL" id="JASBNA010000035">
    <property type="protein sequence ID" value="KAK7682481.1"/>
    <property type="molecule type" value="Genomic_DNA"/>
</dbReference>